<name>W6ZXT3_9APIC</name>
<evidence type="ECO:0000313" key="1">
    <source>
        <dbReference type="EMBL" id="EUD64060.1"/>
    </source>
</evidence>
<dbReference type="RefSeq" id="XP_008819350.1">
    <property type="nucleotide sequence ID" value="XM_008821128.1"/>
</dbReference>
<gene>
    <name evidence="1" type="ORF">C922_05557</name>
</gene>
<dbReference type="GeneID" id="20040831"/>
<evidence type="ECO:0000313" key="2">
    <source>
        <dbReference type="Proteomes" id="UP000030640"/>
    </source>
</evidence>
<dbReference type="EMBL" id="KI965557">
    <property type="protein sequence ID" value="EUD64060.1"/>
    <property type="molecule type" value="Genomic_DNA"/>
</dbReference>
<protein>
    <submittedName>
        <fullName evidence="1">Uncharacterized protein</fullName>
    </submittedName>
</protein>
<dbReference type="VEuPathDB" id="PlasmoDB:C922_05557"/>
<accession>W6ZXT3</accession>
<organism evidence="1 2">
    <name type="scientific">Plasmodium inui San Antonio 1</name>
    <dbReference type="NCBI Taxonomy" id="1237626"/>
    <lineage>
        <taxon>Eukaryota</taxon>
        <taxon>Sar</taxon>
        <taxon>Alveolata</taxon>
        <taxon>Apicomplexa</taxon>
        <taxon>Aconoidasida</taxon>
        <taxon>Haemosporida</taxon>
        <taxon>Plasmodiidae</taxon>
        <taxon>Plasmodium</taxon>
        <taxon>Plasmodium (Plasmodium)</taxon>
    </lineage>
</organism>
<dbReference type="Proteomes" id="UP000030640">
    <property type="component" value="Unassembled WGS sequence"/>
</dbReference>
<reference evidence="1 2" key="1">
    <citation type="submission" date="2013-02" db="EMBL/GenBank/DDBJ databases">
        <title>The Genome Sequence of Plasmodium inui San Antonio 1.</title>
        <authorList>
            <consortium name="The Broad Institute Genome Sequencing Platform"/>
            <consortium name="The Broad Institute Genome Sequencing Center for Infectious Disease"/>
            <person name="Neafsey D."/>
            <person name="Cheeseman I."/>
            <person name="Volkman S."/>
            <person name="Adams J."/>
            <person name="Walker B."/>
            <person name="Young S.K."/>
            <person name="Zeng Q."/>
            <person name="Gargeya S."/>
            <person name="Fitzgerald M."/>
            <person name="Haas B."/>
            <person name="Abouelleil A."/>
            <person name="Alvarado L."/>
            <person name="Arachchi H.M."/>
            <person name="Berlin A.M."/>
            <person name="Chapman S.B."/>
            <person name="Dewar J."/>
            <person name="Goldberg J."/>
            <person name="Griggs A."/>
            <person name="Gujja S."/>
            <person name="Hansen M."/>
            <person name="Howarth C."/>
            <person name="Imamovic A."/>
            <person name="Larimer J."/>
            <person name="McCowan C."/>
            <person name="Murphy C."/>
            <person name="Neiman D."/>
            <person name="Pearson M."/>
            <person name="Priest M."/>
            <person name="Roberts A."/>
            <person name="Saif S."/>
            <person name="Shea T."/>
            <person name="Sisk P."/>
            <person name="Sykes S."/>
            <person name="Wortman J."/>
            <person name="Nusbaum C."/>
            <person name="Birren B."/>
        </authorList>
    </citation>
    <scope>NUCLEOTIDE SEQUENCE [LARGE SCALE GENOMIC DNA]</scope>
    <source>
        <strain evidence="1 2">San Antonio 1</strain>
    </source>
</reference>
<proteinExistence type="predicted"/>
<sequence>MKQYIPDSLSDKVIRLYRKEKTKYVIQETTNNTSGTNCHKKRQEVHNHEVCVLTDEEIHTEFSIPLFMMLPDECKEP</sequence>
<keyword evidence="2" id="KW-1185">Reference proteome</keyword>
<dbReference type="AlphaFoldDB" id="W6ZXT3"/>